<keyword evidence="2" id="KW-1185">Reference proteome</keyword>
<evidence type="ECO:0000313" key="2">
    <source>
        <dbReference type="Proteomes" id="UP001589813"/>
    </source>
</evidence>
<dbReference type="RefSeq" id="WP_377239902.1">
    <property type="nucleotide sequence ID" value="NZ_JBHLXP010000001.1"/>
</dbReference>
<reference evidence="1 2" key="1">
    <citation type="submission" date="2024-09" db="EMBL/GenBank/DDBJ databases">
        <authorList>
            <person name="Sun Q."/>
            <person name="Mori K."/>
        </authorList>
    </citation>
    <scope>NUCLEOTIDE SEQUENCE [LARGE SCALE GENOMIC DNA]</scope>
    <source>
        <strain evidence="1 2">KCTC 23315</strain>
    </source>
</reference>
<comment type="caution">
    <text evidence="1">The sequence shown here is derived from an EMBL/GenBank/DDBJ whole genome shotgun (WGS) entry which is preliminary data.</text>
</comment>
<dbReference type="GO" id="GO:0030570">
    <property type="term" value="F:pectate lyase activity"/>
    <property type="evidence" value="ECO:0007669"/>
    <property type="project" value="UniProtKB-EC"/>
</dbReference>
<sequence>MENTATGAANLAMLIAGLLLPVGLWPAVQAAEATAASAADTNLWGQPGALSADWQAYQQQSAADAAMLQQQLQAELATAKLTAPLPARKAKNFGLNGIDNPAALNAVLSYQTLLGGWSKRTDMQQVRKPGQLAGSEAAYIPTFDNGATSTQIRWLAAYHPNASAADQAKIQAALTQAVQFVLRAQYPNGGFPQSYPLRGGYHDAVTLNDNVMTDLLNLLWDIANQPDYRWLAADLRAAAQAGFHKGVDWLVQAQVQVDGKRTVWTAQHHPLSGAPVAARKFEQISLVSSESAAVLQLLLDKGLDKGLYKEQSIPGVLPALCSGVAWLQQHQIRDKAWQRHETGSALVEKKGAQLWARFYSLPQQQPVFFDRDGQVYSDVNQLSLERQQGYGWYQTNAKGVLKAWKKKPELAAQCEKIGG</sequence>
<dbReference type="EMBL" id="JBHLXP010000001">
    <property type="protein sequence ID" value="MFC0047040.1"/>
    <property type="molecule type" value="Genomic_DNA"/>
</dbReference>
<dbReference type="Proteomes" id="UP001589813">
    <property type="component" value="Unassembled WGS sequence"/>
</dbReference>
<dbReference type="NCBIfam" id="TIGR02474">
    <property type="entry name" value="pec_lyase"/>
    <property type="match status" value="1"/>
</dbReference>
<organism evidence="1 2">
    <name type="scientific">Rheinheimera tilapiae</name>
    <dbReference type="NCBI Taxonomy" id="875043"/>
    <lineage>
        <taxon>Bacteria</taxon>
        <taxon>Pseudomonadati</taxon>
        <taxon>Pseudomonadota</taxon>
        <taxon>Gammaproteobacteria</taxon>
        <taxon>Chromatiales</taxon>
        <taxon>Chromatiaceae</taxon>
        <taxon>Rheinheimera</taxon>
    </lineage>
</organism>
<dbReference type="EC" id="4.2.2.2" evidence="1"/>
<dbReference type="SUPFAM" id="SSF81853">
    <property type="entry name" value="Family 10 polysaccharide lyase"/>
    <property type="match status" value="1"/>
</dbReference>
<keyword evidence="1" id="KW-0456">Lyase</keyword>
<name>A0ABV6B837_9GAMM</name>
<protein>
    <submittedName>
        <fullName evidence="1">Pectate lyase</fullName>
        <ecNumber evidence="1">4.2.2.2</ecNumber>
    </submittedName>
</protein>
<evidence type="ECO:0000313" key="1">
    <source>
        <dbReference type="EMBL" id="MFC0047040.1"/>
    </source>
</evidence>
<dbReference type="Gene3D" id="1.50.10.20">
    <property type="match status" value="1"/>
</dbReference>
<proteinExistence type="predicted"/>
<gene>
    <name evidence="1" type="primary">pelA</name>
    <name evidence="1" type="ORF">ACFFJP_01895</name>
</gene>
<dbReference type="Pfam" id="PF09492">
    <property type="entry name" value="Pec_lyase"/>
    <property type="match status" value="1"/>
</dbReference>
<accession>A0ABV6B837</accession>
<dbReference type="InterPro" id="IPR012669">
    <property type="entry name" value="Pectate_lyase"/>
</dbReference>